<proteinExistence type="predicted"/>
<feature type="transmembrane region" description="Helical" evidence="2">
    <location>
        <begin position="194"/>
        <end position="214"/>
    </location>
</feature>
<dbReference type="Proteomes" id="UP001161017">
    <property type="component" value="Unassembled WGS sequence"/>
</dbReference>
<dbReference type="EMBL" id="JAPUFD010000013">
    <property type="protein sequence ID" value="MDI1490923.1"/>
    <property type="molecule type" value="Genomic_DNA"/>
</dbReference>
<reference evidence="3" key="1">
    <citation type="journal article" date="2023" name="Genome Biol. Evol.">
        <title>First Whole Genome Sequence and Flow Cytometry Genome Size Data for the Lichen-Forming Fungus Ramalina farinacea (Ascomycota).</title>
        <authorList>
            <person name="Llewellyn T."/>
            <person name="Mian S."/>
            <person name="Hill R."/>
            <person name="Leitch I.J."/>
            <person name="Gaya E."/>
        </authorList>
    </citation>
    <scope>NUCLEOTIDE SEQUENCE</scope>
    <source>
        <strain evidence="3">LIQ254RAFAR</strain>
    </source>
</reference>
<evidence type="ECO:0000256" key="2">
    <source>
        <dbReference type="SAM" id="Phobius"/>
    </source>
</evidence>
<organism evidence="3 4">
    <name type="scientific">Ramalina farinacea</name>
    <dbReference type="NCBI Taxonomy" id="258253"/>
    <lineage>
        <taxon>Eukaryota</taxon>
        <taxon>Fungi</taxon>
        <taxon>Dikarya</taxon>
        <taxon>Ascomycota</taxon>
        <taxon>Pezizomycotina</taxon>
        <taxon>Lecanoromycetes</taxon>
        <taxon>OSLEUM clade</taxon>
        <taxon>Lecanoromycetidae</taxon>
        <taxon>Lecanorales</taxon>
        <taxon>Lecanorineae</taxon>
        <taxon>Ramalinaceae</taxon>
        <taxon>Ramalina</taxon>
    </lineage>
</organism>
<protein>
    <submittedName>
        <fullName evidence="3">Uncharacterized protein</fullName>
    </submittedName>
</protein>
<keyword evidence="4" id="KW-1185">Reference proteome</keyword>
<dbReference type="AlphaFoldDB" id="A0AA43TWV3"/>
<keyword evidence="2" id="KW-1133">Transmembrane helix</keyword>
<comment type="caution">
    <text evidence="3">The sequence shown here is derived from an EMBL/GenBank/DDBJ whole genome shotgun (WGS) entry which is preliminary data.</text>
</comment>
<sequence length="303" mass="33486">MQGNGSMYRKNDTDMAYLTTFDVVGGPLAGYSTLIAAECALWLCVTAWATITFNGNQSQVSFGEYPHLSNASFEPTFSHNGSRYGFSDLPGNMNAQPNSSFTYAQDDYFALQDFLAPLLNGKVQLFEASPRYTNDVMQAVLQASSVANATAGLDAWIKRAAMSMTHAIRTDHPEHDDMYDGVGYQLGYNIDWRWIILPAILVILSPILLIATIVKTAKSTVPPWKSNPLAMLFTQPDRDLRGIMAGHMDDYKGFPNKIGKTNATLEKCSDGGWLLAKHEDGYQDGPQRSSQGRAISYKRLDRV</sequence>
<keyword evidence="2" id="KW-0472">Membrane</keyword>
<keyword evidence="2" id="KW-0812">Transmembrane</keyword>
<gene>
    <name evidence="3" type="ORF">OHK93_002128</name>
</gene>
<dbReference type="PANTHER" id="PTHR35394">
    <property type="entry name" value="DUF3176 DOMAIN-CONTAINING PROTEIN"/>
    <property type="match status" value="1"/>
</dbReference>
<dbReference type="PANTHER" id="PTHR35394:SF5">
    <property type="entry name" value="DUF3176 DOMAIN-CONTAINING PROTEIN"/>
    <property type="match status" value="1"/>
</dbReference>
<name>A0AA43TWV3_9LECA</name>
<feature type="region of interest" description="Disordered" evidence="1">
    <location>
        <begin position="280"/>
        <end position="303"/>
    </location>
</feature>
<evidence type="ECO:0000313" key="4">
    <source>
        <dbReference type="Proteomes" id="UP001161017"/>
    </source>
</evidence>
<evidence type="ECO:0000256" key="1">
    <source>
        <dbReference type="SAM" id="MobiDB-lite"/>
    </source>
</evidence>
<accession>A0AA43TWV3</accession>
<evidence type="ECO:0000313" key="3">
    <source>
        <dbReference type="EMBL" id="MDI1490923.1"/>
    </source>
</evidence>